<keyword evidence="1" id="KW-0560">Oxidoreductase</keyword>
<accession>A0A178ZQ76</accession>
<name>A0A178ZQ76_9EURO</name>
<dbReference type="RefSeq" id="XP_018695346.1">
    <property type="nucleotide sequence ID" value="XM_018835696.1"/>
</dbReference>
<evidence type="ECO:0000313" key="4">
    <source>
        <dbReference type="Proteomes" id="UP000078343"/>
    </source>
</evidence>
<reference evidence="3 4" key="1">
    <citation type="submission" date="2016-04" db="EMBL/GenBank/DDBJ databases">
        <title>Draft genome of Fonsecaea erecta CBS 125763.</title>
        <authorList>
            <person name="Weiss V.A."/>
            <person name="Vicente V.A."/>
            <person name="Raittz R.T."/>
            <person name="Moreno L.F."/>
            <person name="De Souza E.M."/>
            <person name="Pedrosa F.O."/>
            <person name="Steffens M.B."/>
            <person name="Faoro H."/>
            <person name="Tadra-Sfeir M.Z."/>
            <person name="Najafzadeh M.J."/>
            <person name="Felipe M.S."/>
            <person name="Teixeira M."/>
            <person name="Sun J."/>
            <person name="Xi L."/>
            <person name="Gomes R."/>
            <person name="De Azevedo C.M."/>
            <person name="Salgado C.G."/>
            <person name="Da Silva M.B."/>
            <person name="Nascimento M.F."/>
            <person name="Queiroz-Telles F."/>
            <person name="Attili D.S."/>
            <person name="Gorbushina A."/>
        </authorList>
    </citation>
    <scope>NUCLEOTIDE SEQUENCE [LARGE SCALE GENOMIC DNA]</scope>
    <source>
        <strain evidence="3 4">CBS 125763</strain>
    </source>
</reference>
<evidence type="ECO:0000256" key="2">
    <source>
        <dbReference type="SAM" id="MobiDB-lite"/>
    </source>
</evidence>
<dbReference type="GeneID" id="30008351"/>
<dbReference type="Pfam" id="PF14027">
    <property type="entry name" value="Questin_oxidase"/>
    <property type="match status" value="1"/>
</dbReference>
<feature type="region of interest" description="Disordered" evidence="2">
    <location>
        <begin position="1"/>
        <end position="20"/>
    </location>
</feature>
<dbReference type="EMBL" id="LVYI01000003">
    <property type="protein sequence ID" value="OAP61979.1"/>
    <property type="molecule type" value="Genomic_DNA"/>
</dbReference>
<sequence>MFSSLASFSPFGRGLGRSSTSTSAAGATAADAIAIPPVDVHDVETSADKRGRALKHLLKLNHVNFSILYNHLRFHNHTPHLLGSAYLLSSSADHLHAVYEEAAANEGHEPWVDSPSEIAPHDYRDYLGKREYQRAFVDFFEDQMVLEGYDWKRVVEKYLFERGDATKGEPNAEPMFHCLTGGLGHSLIHLGYAYELNSREVAMEALGLAATCYDQKLAQLLETAAAPANPLTPSSTNDLFEVFARVHGDSRLDGVFTHPGGENLTRLLSDAALTSVLLEHFHAWQIVDPTRDFAQSQALATALLIASGPSVGGHGWDFLLVHLLTTSHAVRVLIPFLPAPHHHVPLVREWLLIALAIYITQLRPAIKTEHVTDVDLRGRSWDDVTHRAVEGQWKFDAHFVKACRAMREAERLWGGYAGDDAYFLKAAVKFSSEFNSWGGFGAEDEGAEESK</sequence>
<protein>
    <recommendedName>
        <fullName evidence="5">Apoptosis regulator Bcl-2 family BH4 domain-containing protein</fullName>
    </recommendedName>
</protein>
<evidence type="ECO:0000313" key="3">
    <source>
        <dbReference type="EMBL" id="OAP61979.1"/>
    </source>
</evidence>
<organism evidence="3 4">
    <name type="scientific">Fonsecaea erecta</name>
    <dbReference type="NCBI Taxonomy" id="1367422"/>
    <lineage>
        <taxon>Eukaryota</taxon>
        <taxon>Fungi</taxon>
        <taxon>Dikarya</taxon>
        <taxon>Ascomycota</taxon>
        <taxon>Pezizomycotina</taxon>
        <taxon>Eurotiomycetes</taxon>
        <taxon>Chaetothyriomycetidae</taxon>
        <taxon>Chaetothyriales</taxon>
        <taxon>Herpotrichiellaceae</taxon>
        <taxon>Fonsecaea</taxon>
    </lineage>
</organism>
<gene>
    <name evidence="3" type="ORF">AYL99_04182</name>
</gene>
<dbReference type="InterPro" id="IPR025337">
    <property type="entry name" value="Questin_oxidase-like"/>
</dbReference>
<dbReference type="PANTHER" id="PTHR35870:SF6">
    <property type="entry name" value="MGS207 PROTEIN"/>
    <property type="match status" value="1"/>
</dbReference>
<proteinExistence type="predicted"/>
<dbReference type="GO" id="GO:0016491">
    <property type="term" value="F:oxidoreductase activity"/>
    <property type="evidence" value="ECO:0007669"/>
    <property type="project" value="UniProtKB-KW"/>
</dbReference>
<dbReference type="Proteomes" id="UP000078343">
    <property type="component" value="Unassembled WGS sequence"/>
</dbReference>
<comment type="caution">
    <text evidence="3">The sequence shown here is derived from an EMBL/GenBank/DDBJ whole genome shotgun (WGS) entry which is preliminary data.</text>
</comment>
<keyword evidence="4" id="KW-1185">Reference proteome</keyword>
<evidence type="ECO:0000256" key="1">
    <source>
        <dbReference type="ARBA" id="ARBA00023002"/>
    </source>
</evidence>
<evidence type="ECO:0008006" key="5">
    <source>
        <dbReference type="Google" id="ProtNLM"/>
    </source>
</evidence>
<dbReference type="AlphaFoldDB" id="A0A178ZQ76"/>
<dbReference type="OrthoDB" id="10265971at2759"/>
<dbReference type="STRING" id="1367422.A0A178ZQ76"/>
<dbReference type="PANTHER" id="PTHR35870">
    <property type="entry name" value="PROTEIN, PUTATIVE (AFU_ORTHOLOGUE AFUA_5G03330)-RELATED"/>
    <property type="match status" value="1"/>
</dbReference>